<feature type="region of interest" description="Disordered" evidence="1">
    <location>
        <begin position="82"/>
        <end position="102"/>
    </location>
</feature>
<dbReference type="Proteomes" id="UP001365542">
    <property type="component" value="Unassembled WGS sequence"/>
</dbReference>
<organism evidence="2 3">
    <name type="scientific">Orbilia ellipsospora</name>
    <dbReference type="NCBI Taxonomy" id="2528407"/>
    <lineage>
        <taxon>Eukaryota</taxon>
        <taxon>Fungi</taxon>
        <taxon>Dikarya</taxon>
        <taxon>Ascomycota</taxon>
        <taxon>Pezizomycotina</taxon>
        <taxon>Orbiliomycetes</taxon>
        <taxon>Orbiliales</taxon>
        <taxon>Orbiliaceae</taxon>
        <taxon>Orbilia</taxon>
    </lineage>
</organism>
<sequence length="102" mass="10916">MPRAGGIIKGGSTSAISAEFEIHNHKYHFTGTLSSDYVPFSCLNATIEYDSASMLNSSEIEFHGNLESFSMTITMDNGPKIHGRLDKPVSSTTAISGTGSWA</sequence>
<evidence type="ECO:0000313" key="2">
    <source>
        <dbReference type="EMBL" id="KAK6540308.1"/>
    </source>
</evidence>
<comment type="caution">
    <text evidence="2">The sequence shown here is derived from an EMBL/GenBank/DDBJ whole genome shotgun (WGS) entry which is preliminary data.</text>
</comment>
<gene>
    <name evidence="2" type="ORF">TWF694_009114</name>
</gene>
<accession>A0AAV9XDX4</accession>
<dbReference type="AlphaFoldDB" id="A0AAV9XDX4"/>
<dbReference type="EMBL" id="JAVHJO010000005">
    <property type="protein sequence ID" value="KAK6540308.1"/>
    <property type="molecule type" value="Genomic_DNA"/>
</dbReference>
<reference evidence="2 3" key="1">
    <citation type="submission" date="2019-10" db="EMBL/GenBank/DDBJ databases">
        <authorList>
            <person name="Palmer J.M."/>
        </authorList>
    </citation>
    <scope>NUCLEOTIDE SEQUENCE [LARGE SCALE GENOMIC DNA]</scope>
    <source>
        <strain evidence="2 3">TWF694</strain>
    </source>
</reference>
<evidence type="ECO:0000256" key="1">
    <source>
        <dbReference type="SAM" id="MobiDB-lite"/>
    </source>
</evidence>
<protein>
    <submittedName>
        <fullName evidence="2">Uncharacterized protein</fullName>
    </submittedName>
</protein>
<proteinExistence type="predicted"/>
<feature type="compositionally biased region" description="Polar residues" evidence="1">
    <location>
        <begin position="89"/>
        <end position="102"/>
    </location>
</feature>
<evidence type="ECO:0000313" key="3">
    <source>
        <dbReference type="Proteomes" id="UP001365542"/>
    </source>
</evidence>
<keyword evidence="3" id="KW-1185">Reference proteome</keyword>
<name>A0AAV9XDX4_9PEZI</name>